<reference evidence="4 5" key="1">
    <citation type="submission" date="2016-08" db="EMBL/GenBank/DDBJ databases">
        <title>Genomes of anaerobic fungi encode conserved fungal cellulosomes for biomass hydrolysis.</title>
        <authorList>
            <consortium name="DOE Joint Genome Institute"/>
            <person name="Haitjema C.H."/>
            <person name="Gilmore S.P."/>
            <person name="Henske J.K."/>
            <person name="Solomon K.V."/>
            <person name="De Groot R."/>
            <person name="Kuo A."/>
            <person name="Mondo S.J."/>
            <person name="Salamov A.A."/>
            <person name="Labutti K."/>
            <person name="Zhao Z."/>
            <person name="Chiniquy J."/>
            <person name="Barry K."/>
            <person name="Brewer H.M."/>
            <person name="Purvine S.O."/>
            <person name="Wright A.T."/>
            <person name="Boxma B."/>
            <person name="Van Alen T."/>
            <person name="Hackstein J.H."/>
            <person name="Baker S.E."/>
            <person name="Grigoriev I.V."/>
            <person name="O'Malley M.A."/>
        </authorList>
    </citation>
    <scope>NUCLEOTIDE SEQUENCE [LARGE SCALE GENOMIC DNA]</scope>
    <source>
        <strain evidence="5">finn</strain>
    </source>
</reference>
<accession>A0A1Y1V454</accession>
<evidence type="ECO:0000256" key="1">
    <source>
        <dbReference type="ARBA" id="ARBA00022737"/>
    </source>
</evidence>
<dbReference type="Proteomes" id="UP000193719">
    <property type="component" value="Unassembled WGS sequence"/>
</dbReference>
<dbReference type="Gene3D" id="1.25.40.20">
    <property type="entry name" value="Ankyrin repeat-containing domain"/>
    <property type="match status" value="2"/>
</dbReference>
<keyword evidence="2 3" id="KW-0040">ANK repeat</keyword>
<reference evidence="4 5" key="2">
    <citation type="submission" date="2016-08" db="EMBL/GenBank/DDBJ databases">
        <title>Pervasive Adenine N6-methylation of Active Genes in Fungi.</title>
        <authorList>
            <consortium name="DOE Joint Genome Institute"/>
            <person name="Mondo S.J."/>
            <person name="Dannebaum R.O."/>
            <person name="Kuo R.C."/>
            <person name="Labutti K."/>
            <person name="Haridas S."/>
            <person name="Kuo A."/>
            <person name="Salamov A."/>
            <person name="Ahrendt S.R."/>
            <person name="Lipzen A."/>
            <person name="Sullivan W."/>
            <person name="Andreopoulos W.B."/>
            <person name="Clum A."/>
            <person name="Lindquist E."/>
            <person name="Daum C."/>
            <person name="Ramamoorthy G.K."/>
            <person name="Gryganskyi A."/>
            <person name="Culley D."/>
            <person name="Magnuson J.K."/>
            <person name="James T.Y."/>
            <person name="O'Malley M.A."/>
            <person name="Stajich J.E."/>
            <person name="Spatafora J.W."/>
            <person name="Visel A."/>
            <person name="Grigoriev I.V."/>
        </authorList>
    </citation>
    <scope>NUCLEOTIDE SEQUENCE [LARGE SCALE GENOMIC DNA]</scope>
    <source>
        <strain evidence="5">finn</strain>
    </source>
</reference>
<dbReference type="STRING" id="1754191.A0A1Y1V454"/>
<protein>
    <submittedName>
        <fullName evidence="4">Ankyrin</fullName>
    </submittedName>
</protein>
<dbReference type="InterPro" id="IPR036770">
    <property type="entry name" value="Ankyrin_rpt-contain_sf"/>
</dbReference>
<proteinExistence type="predicted"/>
<name>A0A1Y1V454_9FUNG</name>
<keyword evidence="1" id="KW-0677">Repeat</keyword>
<feature type="repeat" description="ANK" evidence="3">
    <location>
        <begin position="440"/>
        <end position="472"/>
    </location>
</feature>
<dbReference type="InterPro" id="IPR002110">
    <property type="entry name" value="Ankyrin_rpt"/>
</dbReference>
<evidence type="ECO:0000313" key="5">
    <source>
        <dbReference type="Proteomes" id="UP000193719"/>
    </source>
</evidence>
<dbReference type="PROSITE" id="PS50297">
    <property type="entry name" value="ANK_REP_REGION"/>
    <property type="match status" value="1"/>
</dbReference>
<dbReference type="SUPFAM" id="SSF48403">
    <property type="entry name" value="Ankyrin repeat"/>
    <property type="match status" value="2"/>
</dbReference>
<organism evidence="4 5">
    <name type="scientific">Piromyces finnis</name>
    <dbReference type="NCBI Taxonomy" id="1754191"/>
    <lineage>
        <taxon>Eukaryota</taxon>
        <taxon>Fungi</taxon>
        <taxon>Fungi incertae sedis</taxon>
        <taxon>Chytridiomycota</taxon>
        <taxon>Chytridiomycota incertae sedis</taxon>
        <taxon>Neocallimastigomycetes</taxon>
        <taxon>Neocallimastigales</taxon>
        <taxon>Neocallimastigaceae</taxon>
        <taxon>Piromyces</taxon>
    </lineage>
</organism>
<evidence type="ECO:0000256" key="2">
    <source>
        <dbReference type="ARBA" id="ARBA00023043"/>
    </source>
</evidence>
<sequence length="566" mass="65977">MDYEKFQLELLNQLSSENNECIEFIEKNKETIIKNFGEKADIKKIYNFTNKINDIIVSDKLNLNYELIEDVLKHPYFNNVLKIFRNSDVLVRACRVKNERAGKWLIGMNINPYIQDENGVTALMYATQNCILSILNQYSNDNKCLTLVDKNGENALFYFVRSPVFYGEERQNQWLLNPIIDINHKNNNGETLLIYCAKNDILKPINKYILKNPSIDVNIVDNEGKTAIMYLTERGRHLEIFNLRNKNCNYDYKNSKNQSALSILIKKMYSEPDDLYKDNYYNYVQIMADFIRYQCDFNCSVDINDNTPFMILLLANDMQTAEFCIRRIGKLDLSVKNKYEENATSLFCKLNLFSDLSNLINNITFDYYYRDPVNQNTLLTISAIHRSSLLNNLLQNDPNIINDVNIYNENALIIASKANQDINVETLLKYGIHINHQDNEGNTALHYAVEIGAYTIVKQLVDKNADINLKNKKGISPLDYAFEIDKGKNDLYKMLTQQLDSGKMKKIMKGKMNNKENNTKYIGNIESYTVPNGNENYQYVKLRNYINVIKSRIYNGENMDFDFKNY</sequence>
<dbReference type="AlphaFoldDB" id="A0A1Y1V454"/>
<comment type="caution">
    <text evidence="4">The sequence shown here is derived from an EMBL/GenBank/DDBJ whole genome shotgun (WGS) entry which is preliminary data.</text>
</comment>
<dbReference type="OrthoDB" id="9995210at2759"/>
<dbReference type="SMART" id="SM00248">
    <property type="entry name" value="ANK"/>
    <property type="match status" value="8"/>
</dbReference>
<dbReference type="PROSITE" id="PS50088">
    <property type="entry name" value="ANK_REPEAT"/>
    <property type="match status" value="1"/>
</dbReference>
<gene>
    <name evidence="4" type="ORF">BCR36DRAFT_584971</name>
</gene>
<keyword evidence="5" id="KW-1185">Reference proteome</keyword>
<evidence type="ECO:0000313" key="4">
    <source>
        <dbReference type="EMBL" id="ORX46861.1"/>
    </source>
</evidence>
<dbReference type="Pfam" id="PF12796">
    <property type="entry name" value="Ank_2"/>
    <property type="match status" value="2"/>
</dbReference>
<evidence type="ECO:0000256" key="3">
    <source>
        <dbReference type="PROSITE-ProRule" id="PRU00023"/>
    </source>
</evidence>
<dbReference type="PANTHER" id="PTHR24198:SF165">
    <property type="entry name" value="ANKYRIN REPEAT-CONTAINING PROTEIN-RELATED"/>
    <property type="match status" value="1"/>
</dbReference>
<dbReference type="EMBL" id="MCFH01000033">
    <property type="protein sequence ID" value="ORX46861.1"/>
    <property type="molecule type" value="Genomic_DNA"/>
</dbReference>
<dbReference type="PANTHER" id="PTHR24198">
    <property type="entry name" value="ANKYRIN REPEAT AND PROTEIN KINASE DOMAIN-CONTAINING PROTEIN"/>
    <property type="match status" value="1"/>
</dbReference>